<reference evidence="2" key="1">
    <citation type="submission" date="2022-05" db="EMBL/GenBank/DDBJ databases">
        <title>The Musa troglodytarum L. genome provides insights into the mechanism of non-climacteric behaviour and enrichment of carotenoids.</title>
        <authorList>
            <person name="Wang J."/>
        </authorList>
    </citation>
    <scope>NUCLEOTIDE SEQUENCE</scope>
    <source>
        <tissue evidence="2">Leaf</tissue>
    </source>
</reference>
<dbReference type="OrthoDB" id="695137at2759"/>
<proteinExistence type="predicted"/>
<evidence type="ECO:0000313" key="2">
    <source>
        <dbReference type="EMBL" id="URE40989.1"/>
    </source>
</evidence>
<dbReference type="Proteomes" id="UP001055439">
    <property type="component" value="Chromosome 8"/>
</dbReference>
<sequence length="96" mass="9830">MLGRAVGSGCEHSSPSFNSSSTSSTTSSSPSLGSLVSSMDPFRQLSTTQSNRTRCCSSAIESTGLLPQATSRMKTPKANTSVMVVALPVRGSSGAR</sequence>
<gene>
    <name evidence="2" type="ORF">MUK42_25341</name>
</gene>
<name>A0A9E7I2Z3_9LILI</name>
<protein>
    <submittedName>
        <fullName evidence="2">Uncharacterized protein</fullName>
    </submittedName>
</protein>
<keyword evidence="3" id="KW-1185">Reference proteome</keyword>
<evidence type="ECO:0000313" key="3">
    <source>
        <dbReference type="Proteomes" id="UP001055439"/>
    </source>
</evidence>
<dbReference type="EMBL" id="CP097510">
    <property type="protein sequence ID" value="URE40989.1"/>
    <property type="molecule type" value="Genomic_DNA"/>
</dbReference>
<dbReference type="AlphaFoldDB" id="A0A9E7I2Z3"/>
<feature type="compositionally biased region" description="Polar residues" evidence="1">
    <location>
        <begin position="44"/>
        <end position="55"/>
    </location>
</feature>
<feature type="compositionally biased region" description="Low complexity" evidence="1">
    <location>
        <begin position="13"/>
        <end position="38"/>
    </location>
</feature>
<organism evidence="2 3">
    <name type="scientific">Musa troglodytarum</name>
    <name type="common">fe'i banana</name>
    <dbReference type="NCBI Taxonomy" id="320322"/>
    <lineage>
        <taxon>Eukaryota</taxon>
        <taxon>Viridiplantae</taxon>
        <taxon>Streptophyta</taxon>
        <taxon>Embryophyta</taxon>
        <taxon>Tracheophyta</taxon>
        <taxon>Spermatophyta</taxon>
        <taxon>Magnoliopsida</taxon>
        <taxon>Liliopsida</taxon>
        <taxon>Zingiberales</taxon>
        <taxon>Musaceae</taxon>
        <taxon>Musa</taxon>
    </lineage>
</organism>
<accession>A0A9E7I2Z3</accession>
<evidence type="ECO:0000256" key="1">
    <source>
        <dbReference type="SAM" id="MobiDB-lite"/>
    </source>
</evidence>
<feature type="region of interest" description="Disordered" evidence="1">
    <location>
        <begin position="1"/>
        <end position="55"/>
    </location>
</feature>